<gene>
    <name evidence="2" type="ORF">GCM10023215_45260</name>
</gene>
<comment type="caution">
    <text evidence="2">The sequence shown here is derived from an EMBL/GenBank/DDBJ whole genome shotgun (WGS) entry which is preliminary data.</text>
</comment>
<dbReference type="EMBL" id="BAABIC010000016">
    <property type="protein sequence ID" value="GAA4701313.1"/>
    <property type="molecule type" value="Genomic_DNA"/>
</dbReference>
<dbReference type="Proteomes" id="UP001500325">
    <property type="component" value="Unassembled WGS sequence"/>
</dbReference>
<evidence type="ECO:0000313" key="3">
    <source>
        <dbReference type="Proteomes" id="UP001500325"/>
    </source>
</evidence>
<accession>A0ABP8X7I4</accession>
<evidence type="ECO:0000256" key="1">
    <source>
        <dbReference type="SAM" id="MobiDB-lite"/>
    </source>
</evidence>
<name>A0ABP8X7I4_9PSEU</name>
<feature type="compositionally biased region" description="Basic and acidic residues" evidence="1">
    <location>
        <begin position="89"/>
        <end position="103"/>
    </location>
</feature>
<feature type="region of interest" description="Disordered" evidence="1">
    <location>
        <begin position="73"/>
        <end position="161"/>
    </location>
</feature>
<organism evidence="2 3">
    <name type="scientific">Pseudonocardia yuanmonensis</name>
    <dbReference type="NCBI Taxonomy" id="1095914"/>
    <lineage>
        <taxon>Bacteria</taxon>
        <taxon>Bacillati</taxon>
        <taxon>Actinomycetota</taxon>
        <taxon>Actinomycetes</taxon>
        <taxon>Pseudonocardiales</taxon>
        <taxon>Pseudonocardiaceae</taxon>
        <taxon>Pseudonocardia</taxon>
    </lineage>
</organism>
<evidence type="ECO:0000313" key="2">
    <source>
        <dbReference type="EMBL" id="GAA4701313.1"/>
    </source>
</evidence>
<keyword evidence="3" id="KW-1185">Reference proteome</keyword>
<reference evidence="3" key="1">
    <citation type="journal article" date="2019" name="Int. J. Syst. Evol. Microbiol.">
        <title>The Global Catalogue of Microorganisms (GCM) 10K type strain sequencing project: providing services to taxonomists for standard genome sequencing and annotation.</title>
        <authorList>
            <consortium name="The Broad Institute Genomics Platform"/>
            <consortium name="The Broad Institute Genome Sequencing Center for Infectious Disease"/>
            <person name="Wu L."/>
            <person name="Ma J."/>
        </authorList>
    </citation>
    <scope>NUCLEOTIDE SEQUENCE [LARGE SCALE GENOMIC DNA]</scope>
    <source>
        <strain evidence="3">JCM 18055</strain>
    </source>
</reference>
<sequence>MAFDVVSVNSSMFARVPTELREDERLDAVHRSTDMSDAASTHPCPCGAHEPHGRLTEFQDEGRDGLAELAYGAAGPRARGFPTGQVEGGTREVLETPGEREPVDANNTIQTRRRTRAPPAPHEWCRGRSRRAAPSQPTATTAWTRDGRASGPTAPGVLTAG</sequence>
<protein>
    <submittedName>
        <fullName evidence="2">Uncharacterized protein</fullName>
    </submittedName>
</protein>
<proteinExistence type="predicted"/>